<accession>A0A9D2SFP8</accession>
<organism evidence="2 3">
    <name type="scientific">Candidatus Acutalibacter pullicola</name>
    <dbReference type="NCBI Taxonomy" id="2838417"/>
    <lineage>
        <taxon>Bacteria</taxon>
        <taxon>Bacillati</taxon>
        <taxon>Bacillota</taxon>
        <taxon>Clostridia</taxon>
        <taxon>Eubacteriales</taxon>
        <taxon>Acutalibacteraceae</taxon>
        <taxon>Acutalibacter</taxon>
    </lineage>
</organism>
<feature type="transmembrane region" description="Helical" evidence="1">
    <location>
        <begin position="39"/>
        <end position="60"/>
    </location>
</feature>
<dbReference type="AlphaFoldDB" id="A0A9D2SFP8"/>
<name>A0A9D2SFP8_9FIRM</name>
<feature type="transmembrane region" description="Helical" evidence="1">
    <location>
        <begin position="113"/>
        <end position="134"/>
    </location>
</feature>
<feature type="transmembrane region" description="Helical" evidence="1">
    <location>
        <begin position="81"/>
        <end position="101"/>
    </location>
</feature>
<evidence type="ECO:0000256" key="1">
    <source>
        <dbReference type="SAM" id="Phobius"/>
    </source>
</evidence>
<gene>
    <name evidence="2" type="ORF">H9710_03320</name>
</gene>
<dbReference type="InterPro" id="IPR025699">
    <property type="entry name" value="ABC2_memb-like"/>
</dbReference>
<evidence type="ECO:0000313" key="3">
    <source>
        <dbReference type="Proteomes" id="UP000826793"/>
    </source>
</evidence>
<dbReference type="PANTHER" id="PTHR41309:SF2">
    <property type="entry name" value="MEMBRANE PROTEIN"/>
    <property type="match status" value="1"/>
</dbReference>
<feature type="transmembrane region" description="Helical" evidence="1">
    <location>
        <begin position="141"/>
        <end position="163"/>
    </location>
</feature>
<feature type="transmembrane region" description="Helical" evidence="1">
    <location>
        <begin position="183"/>
        <end position="207"/>
    </location>
</feature>
<dbReference type="Proteomes" id="UP000826793">
    <property type="component" value="Unassembled WGS sequence"/>
</dbReference>
<reference evidence="2" key="1">
    <citation type="journal article" date="2021" name="PeerJ">
        <title>Extensive microbial diversity within the chicken gut microbiome revealed by metagenomics and culture.</title>
        <authorList>
            <person name="Gilroy R."/>
            <person name="Ravi A."/>
            <person name="Getino M."/>
            <person name="Pursley I."/>
            <person name="Horton D.L."/>
            <person name="Alikhan N.F."/>
            <person name="Baker D."/>
            <person name="Gharbi K."/>
            <person name="Hall N."/>
            <person name="Watson M."/>
            <person name="Adriaenssens E.M."/>
            <person name="Foster-Nyarko E."/>
            <person name="Jarju S."/>
            <person name="Secka A."/>
            <person name="Antonio M."/>
            <person name="Oren A."/>
            <person name="Chaudhuri R.R."/>
            <person name="La Ragione R."/>
            <person name="Hildebrand F."/>
            <person name="Pallen M.J."/>
        </authorList>
    </citation>
    <scope>NUCLEOTIDE SEQUENCE</scope>
    <source>
        <strain evidence="2">CHK185-1770</strain>
    </source>
</reference>
<dbReference type="Pfam" id="PF13346">
    <property type="entry name" value="ABC2_membrane_5"/>
    <property type="match status" value="1"/>
</dbReference>
<reference evidence="2" key="2">
    <citation type="submission" date="2021-04" db="EMBL/GenBank/DDBJ databases">
        <authorList>
            <person name="Gilroy R."/>
        </authorList>
    </citation>
    <scope>NUCLEOTIDE SEQUENCE</scope>
    <source>
        <strain evidence="2">CHK185-1770</strain>
    </source>
</reference>
<feature type="transmembrane region" description="Helical" evidence="1">
    <location>
        <begin position="16"/>
        <end position="33"/>
    </location>
</feature>
<keyword evidence="1" id="KW-0472">Membrane</keyword>
<protein>
    <submittedName>
        <fullName evidence="2">ABC-2 transporter permease</fullName>
    </submittedName>
</protein>
<dbReference type="EMBL" id="DWXG01000030">
    <property type="protein sequence ID" value="HJB97592.1"/>
    <property type="molecule type" value="Genomic_DNA"/>
</dbReference>
<evidence type="ECO:0000313" key="2">
    <source>
        <dbReference type="EMBL" id="HJB97592.1"/>
    </source>
</evidence>
<sequence length="212" mass="23277">MLGLLYKDFYTAKKELLLTGFMALLFVGYNLIIGQKEMLGPSIGVLISVGSLVPTYSIHYDKANNWNKFVCASPLSRTKVVLSKYIAGIASIVVMNLLIVLDNVAIGSPMPVWSYPVFLCLTVFAQSVMIPVCLKLGQNFVVAVFMGIVFVPMAILFGLNRLGVWTDEAIRGAFNFVERNAGLLGPIAAVAVAALYVASFFLTLHFYKKMEF</sequence>
<dbReference type="PANTHER" id="PTHR41309">
    <property type="entry name" value="MEMBRANE PROTEIN-RELATED"/>
    <property type="match status" value="1"/>
</dbReference>
<keyword evidence="1" id="KW-0812">Transmembrane</keyword>
<comment type="caution">
    <text evidence="2">The sequence shown here is derived from an EMBL/GenBank/DDBJ whole genome shotgun (WGS) entry which is preliminary data.</text>
</comment>
<proteinExistence type="predicted"/>
<keyword evidence="1" id="KW-1133">Transmembrane helix</keyword>